<reference evidence="3" key="1">
    <citation type="journal article" date="2014" name="Genome Announc.">
        <title>Genome sequence and annotation of Acremonium chrysogenum, producer of the beta-lactam antibiotic cephalosporin C.</title>
        <authorList>
            <person name="Terfehr D."/>
            <person name="Dahlmann T.A."/>
            <person name="Specht T."/>
            <person name="Zadra I."/>
            <person name="Kuernsteiner H."/>
            <person name="Kueck U."/>
        </authorList>
    </citation>
    <scope>NUCLEOTIDE SEQUENCE [LARGE SCALE GENOMIC DNA]</scope>
    <source>
        <strain evidence="3">ATCC 11550 / CBS 779.69 / DSM 880 / IAM 14645 / JCM 23072 / IMI 49137</strain>
    </source>
</reference>
<dbReference type="AlphaFoldDB" id="A0A086SSX9"/>
<proteinExistence type="predicted"/>
<organism evidence="2 3">
    <name type="scientific">Hapsidospora chrysogenum (strain ATCC 11550 / CBS 779.69 / DSM 880 / IAM 14645 / JCM 23072 / IMI 49137)</name>
    <name type="common">Acremonium chrysogenum</name>
    <dbReference type="NCBI Taxonomy" id="857340"/>
    <lineage>
        <taxon>Eukaryota</taxon>
        <taxon>Fungi</taxon>
        <taxon>Dikarya</taxon>
        <taxon>Ascomycota</taxon>
        <taxon>Pezizomycotina</taxon>
        <taxon>Sordariomycetes</taxon>
        <taxon>Hypocreomycetidae</taxon>
        <taxon>Hypocreales</taxon>
        <taxon>Bionectriaceae</taxon>
        <taxon>Hapsidospora</taxon>
    </lineage>
</organism>
<name>A0A086SSX9_HAPC1</name>
<dbReference type="Proteomes" id="UP000029964">
    <property type="component" value="Unassembled WGS sequence"/>
</dbReference>
<keyword evidence="1" id="KW-0175">Coiled coil</keyword>
<dbReference type="HOGENOM" id="CLU_096858_0_0_1"/>
<dbReference type="OrthoDB" id="4843384at2759"/>
<evidence type="ECO:0000313" key="3">
    <source>
        <dbReference type="Proteomes" id="UP000029964"/>
    </source>
</evidence>
<evidence type="ECO:0000313" key="2">
    <source>
        <dbReference type="EMBL" id="KFH40211.1"/>
    </source>
</evidence>
<sequence>MPDRIQKSRSRKTVERENAAAFIALNGDRSEMLCTYCFRHKKSYKFAAGRKDCVSRLIEQQKKLDQEAVEAEDDLIELQAKLSTAVSRLARIRRIRNGVKAKSEELFHRGMDELERESEVLPALDAHENWVVNDL</sequence>
<protein>
    <submittedName>
        <fullName evidence="2">Uncharacterized protein</fullName>
    </submittedName>
</protein>
<keyword evidence="3" id="KW-1185">Reference proteome</keyword>
<evidence type="ECO:0000256" key="1">
    <source>
        <dbReference type="SAM" id="Coils"/>
    </source>
</evidence>
<dbReference type="EMBL" id="JPKY01000448">
    <property type="protein sequence ID" value="KFH40211.1"/>
    <property type="molecule type" value="Genomic_DNA"/>
</dbReference>
<accession>A0A086SSX9</accession>
<feature type="coiled-coil region" evidence="1">
    <location>
        <begin position="54"/>
        <end position="88"/>
    </location>
</feature>
<comment type="caution">
    <text evidence="2">The sequence shown here is derived from an EMBL/GenBank/DDBJ whole genome shotgun (WGS) entry which is preliminary data.</text>
</comment>
<gene>
    <name evidence="2" type="ORF">ACRE_091320</name>
</gene>